<evidence type="ECO:0000313" key="2">
    <source>
        <dbReference type="EMBL" id="NYD74257.1"/>
    </source>
</evidence>
<dbReference type="InterPro" id="IPR017938">
    <property type="entry name" value="Riboflavin_synthase-like_b-brl"/>
</dbReference>
<dbReference type="CDD" id="cd06193">
    <property type="entry name" value="siderophore_interacting"/>
    <property type="match status" value="1"/>
</dbReference>
<dbReference type="AlphaFoldDB" id="A0A852SZD3"/>
<sequence length="315" mass="34971">MTVLAPTRTERPRPAYRPYRAAVDRIERLSPHFTRVSFRCDDFTHFGTECLDQRIKLLFPLADGSFSDLGIDDEEALAAGDWYERWRALPEHRRNPFRTYTVRAIDTDGCRLDVDFVMHGDGGPAARWLLGAAPGDRIVVIGPDARSEHRGVGIDWRPGEARELLLVGDETAAPAIASILESLPGGCRARAFVEVPSADDELELRLPANASVSWLPRGEAATGTALLPAVRRWLAENPHVVAAASATASQQLDEVDVDRDILWETPEGTHPGFYAWIAGESAAVKTLRRLLVRDHGIDRSRVAFMGYWRLGRSEN</sequence>
<dbReference type="PANTHER" id="PTHR30157">
    <property type="entry name" value="FERRIC REDUCTASE, NADPH-DEPENDENT"/>
    <property type="match status" value="1"/>
</dbReference>
<dbReference type="InterPro" id="IPR013113">
    <property type="entry name" value="SIP_FAD-bd"/>
</dbReference>
<dbReference type="PANTHER" id="PTHR30157:SF0">
    <property type="entry name" value="NADPH-DEPENDENT FERRIC-CHELATE REDUCTASE"/>
    <property type="match status" value="1"/>
</dbReference>
<organism evidence="2 3">
    <name type="scientific">Leifsonia soli</name>
    <dbReference type="NCBI Taxonomy" id="582665"/>
    <lineage>
        <taxon>Bacteria</taxon>
        <taxon>Bacillati</taxon>
        <taxon>Actinomycetota</taxon>
        <taxon>Actinomycetes</taxon>
        <taxon>Micrococcales</taxon>
        <taxon>Microbacteriaceae</taxon>
        <taxon>Leifsonia</taxon>
    </lineage>
</organism>
<protein>
    <submittedName>
        <fullName evidence="2">NADPH-dependent ferric siderophore reductase</fullName>
    </submittedName>
</protein>
<reference evidence="2 3" key="1">
    <citation type="submission" date="2020-07" db="EMBL/GenBank/DDBJ databases">
        <title>Sequencing the genomes of 1000 actinobacteria strains.</title>
        <authorList>
            <person name="Klenk H.-P."/>
        </authorList>
    </citation>
    <scope>NUCLEOTIDE SEQUENCE [LARGE SCALE GENOMIC DNA]</scope>
    <source>
        <strain evidence="2 3">DSM 23871</strain>
    </source>
</reference>
<dbReference type="PROSITE" id="PS51384">
    <property type="entry name" value="FAD_FR"/>
    <property type="match status" value="1"/>
</dbReference>
<dbReference type="Gene3D" id="2.40.30.10">
    <property type="entry name" value="Translation factors"/>
    <property type="match status" value="1"/>
</dbReference>
<dbReference type="Pfam" id="PF04954">
    <property type="entry name" value="SIP"/>
    <property type="match status" value="1"/>
</dbReference>
<keyword evidence="3" id="KW-1185">Reference proteome</keyword>
<accession>A0A852SZD3</accession>
<dbReference type="InterPro" id="IPR039261">
    <property type="entry name" value="FNR_nucleotide-bd"/>
</dbReference>
<proteinExistence type="predicted"/>
<dbReference type="EMBL" id="JACCBJ010000001">
    <property type="protein sequence ID" value="NYD74257.1"/>
    <property type="molecule type" value="Genomic_DNA"/>
</dbReference>
<dbReference type="Pfam" id="PF08021">
    <property type="entry name" value="FAD_binding_9"/>
    <property type="match status" value="1"/>
</dbReference>
<dbReference type="InterPro" id="IPR007037">
    <property type="entry name" value="SIP_rossman_dom"/>
</dbReference>
<feature type="domain" description="FAD-binding FR-type" evidence="1">
    <location>
        <begin position="16"/>
        <end position="150"/>
    </location>
</feature>
<dbReference type="Gene3D" id="3.40.50.80">
    <property type="entry name" value="Nucleotide-binding domain of ferredoxin-NADP reductase (FNR) module"/>
    <property type="match status" value="1"/>
</dbReference>
<dbReference type="Proteomes" id="UP000589620">
    <property type="component" value="Unassembled WGS sequence"/>
</dbReference>
<dbReference type="GO" id="GO:0016491">
    <property type="term" value="F:oxidoreductase activity"/>
    <property type="evidence" value="ECO:0007669"/>
    <property type="project" value="InterPro"/>
</dbReference>
<gene>
    <name evidence="2" type="ORF">BJ963_001776</name>
</gene>
<evidence type="ECO:0000259" key="1">
    <source>
        <dbReference type="PROSITE" id="PS51384"/>
    </source>
</evidence>
<evidence type="ECO:0000313" key="3">
    <source>
        <dbReference type="Proteomes" id="UP000589620"/>
    </source>
</evidence>
<comment type="caution">
    <text evidence="2">The sequence shown here is derived from an EMBL/GenBank/DDBJ whole genome shotgun (WGS) entry which is preliminary data.</text>
</comment>
<dbReference type="RefSeq" id="WP_179456085.1">
    <property type="nucleotide sequence ID" value="NZ_BAAAPX010000001.1"/>
</dbReference>
<dbReference type="InterPro" id="IPR039374">
    <property type="entry name" value="SIP_fam"/>
</dbReference>
<dbReference type="SUPFAM" id="SSF63380">
    <property type="entry name" value="Riboflavin synthase domain-like"/>
    <property type="match status" value="1"/>
</dbReference>
<name>A0A852SZD3_9MICO</name>
<dbReference type="InterPro" id="IPR017927">
    <property type="entry name" value="FAD-bd_FR_type"/>
</dbReference>